<evidence type="ECO:0000256" key="1">
    <source>
        <dbReference type="SAM" id="MobiDB-lite"/>
    </source>
</evidence>
<protein>
    <submittedName>
        <fullName evidence="2">Uncharacterized protein</fullName>
    </submittedName>
</protein>
<feature type="region of interest" description="Disordered" evidence="1">
    <location>
        <begin position="33"/>
        <end position="63"/>
    </location>
</feature>
<gene>
    <name evidence="2" type="ORF">PLEPLA_LOCUS42296</name>
</gene>
<dbReference type="AlphaFoldDB" id="A0A9N7Z7X9"/>
<reference evidence="2" key="1">
    <citation type="submission" date="2020-03" db="EMBL/GenBank/DDBJ databases">
        <authorList>
            <person name="Weist P."/>
        </authorList>
    </citation>
    <scope>NUCLEOTIDE SEQUENCE</scope>
</reference>
<keyword evidence="3" id="KW-1185">Reference proteome</keyword>
<dbReference type="Proteomes" id="UP001153269">
    <property type="component" value="Unassembled WGS sequence"/>
</dbReference>
<evidence type="ECO:0000313" key="3">
    <source>
        <dbReference type="Proteomes" id="UP001153269"/>
    </source>
</evidence>
<name>A0A9N7Z7X9_PLEPL</name>
<accession>A0A9N7Z7X9</accession>
<comment type="caution">
    <text evidence="2">The sequence shown here is derived from an EMBL/GenBank/DDBJ whole genome shotgun (WGS) entry which is preliminary data.</text>
</comment>
<proteinExistence type="predicted"/>
<sequence length="152" mass="16388">MSNLTLPAPLHSSAVSQQGRCCRKPLYQIVTMTGNDPPRLRDGSGPDDAGQPETEGSHLSHSQGKCCGQDPENCCITHVHQALSFADLLTTPEVLLNVGQRGHCGAEVAESGSHVHRLATADPILLCYPPYFFFLQHSGQTIRSAHCMQVLS</sequence>
<evidence type="ECO:0000313" key="2">
    <source>
        <dbReference type="EMBL" id="CAB1454530.1"/>
    </source>
</evidence>
<dbReference type="EMBL" id="CADEAL010004216">
    <property type="protein sequence ID" value="CAB1454530.1"/>
    <property type="molecule type" value="Genomic_DNA"/>
</dbReference>
<organism evidence="2 3">
    <name type="scientific">Pleuronectes platessa</name>
    <name type="common">European plaice</name>
    <dbReference type="NCBI Taxonomy" id="8262"/>
    <lineage>
        <taxon>Eukaryota</taxon>
        <taxon>Metazoa</taxon>
        <taxon>Chordata</taxon>
        <taxon>Craniata</taxon>
        <taxon>Vertebrata</taxon>
        <taxon>Euteleostomi</taxon>
        <taxon>Actinopterygii</taxon>
        <taxon>Neopterygii</taxon>
        <taxon>Teleostei</taxon>
        <taxon>Neoteleostei</taxon>
        <taxon>Acanthomorphata</taxon>
        <taxon>Carangaria</taxon>
        <taxon>Pleuronectiformes</taxon>
        <taxon>Pleuronectoidei</taxon>
        <taxon>Pleuronectidae</taxon>
        <taxon>Pleuronectes</taxon>
    </lineage>
</organism>